<dbReference type="Proteomes" id="UP000823046">
    <property type="component" value="Unassembled WGS sequence"/>
</dbReference>
<evidence type="ECO:0000256" key="6">
    <source>
        <dbReference type="ARBA" id="ARBA00022946"/>
    </source>
</evidence>
<comment type="caution">
    <text evidence="12">The sequence shown here is derived from an EMBL/GenBank/DDBJ whole genome shotgun (WGS) entry which is preliminary data.</text>
</comment>
<evidence type="ECO:0000256" key="7">
    <source>
        <dbReference type="ARBA" id="ARBA00023065"/>
    </source>
</evidence>
<evidence type="ECO:0000256" key="9">
    <source>
        <dbReference type="ARBA" id="ARBA00023136"/>
    </source>
</evidence>
<reference evidence="12 13" key="1">
    <citation type="journal article" date="2020" name="bioRxiv">
        <title>Metabolic contributions of an alphaproteobacterial endosymbiont in the apicomplexan Cardiosporidium cionae.</title>
        <authorList>
            <person name="Hunter E.S."/>
            <person name="Paight C.J."/>
            <person name="Lane C.E."/>
        </authorList>
    </citation>
    <scope>NUCLEOTIDE SEQUENCE [LARGE SCALE GENOMIC DNA]</scope>
    <source>
        <strain evidence="12">ESH_2018</strain>
    </source>
</reference>
<evidence type="ECO:0000256" key="10">
    <source>
        <dbReference type="SAM" id="SignalP"/>
    </source>
</evidence>
<keyword evidence="10" id="KW-0732">Signal</keyword>
<feature type="chain" id="PRO_5045358753" evidence="10">
    <location>
        <begin position="24"/>
        <end position="187"/>
    </location>
</feature>
<evidence type="ECO:0000259" key="11">
    <source>
        <dbReference type="Pfam" id="PF02823"/>
    </source>
</evidence>
<dbReference type="PANTHER" id="PTHR13822">
    <property type="entry name" value="ATP SYNTHASE DELTA/EPSILON CHAIN"/>
    <property type="match status" value="1"/>
</dbReference>
<keyword evidence="5" id="KW-0999">Mitochondrion inner membrane</keyword>
<evidence type="ECO:0000256" key="1">
    <source>
        <dbReference type="ARBA" id="ARBA00004273"/>
    </source>
</evidence>
<dbReference type="EMBL" id="JADAQX010000004">
    <property type="protein sequence ID" value="KAF8823048.1"/>
    <property type="molecule type" value="Genomic_DNA"/>
</dbReference>
<dbReference type="PANTHER" id="PTHR13822:SF7">
    <property type="entry name" value="ATP SYNTHASE SUBUNIT DELTA, MITOCHONDRIAL"/>
    <property type="match status" value="1"/>
</dbReference>
<dbReference type="SUPFAM" id="SSF51344">
    <property type="entry name" value="Epsilon subunit of F1F0-ATP synthase N-terminal domain"/>
    <property type="match status" value="1"/>
</dbReference>
<comment type="subcellular location">
    <subcellularLocation>
        <location evidence="1">Mitochondrion inner membrane</location>
    </subcellularLocation>
</comment>
<keyword evidence="9" id="KW-0472">Membrane</keyword>
<gene>
    <name evidence="12" type="ORF">IE077_000057</name>
</gene>
<evidence type="ECO:0000256" key="4">
    <source>
        <dbReference type="ARBA" id="ARBA00022781"/>
    </source>
</evidence>
<comment type="similarity">
    <text evidence="2">Belongs to the ATPase epsilon chain family.</text>
</comment>
<accession>A0ABQ7JGC9</accession>
<keyword evidence="3" id="KW-0813">Transport</keyword>
<dbReference type="InterPro" id="IPR020546">
    <property type="entry name" value="ATP_synth_F1_dsu/esu_N"/>
</dbReference>
<keyword evidence="7" id="KW-0406">Ion transport</keyword>
<keyword evidence="8" id="KW-0496">Mitochondrion</keyword>
<feature type="domain" description="ATP synthase F1 complex delta/epsilon subunit N-terminal" evidence="11">
    <location>
        <begin position="52"/>
        <end position="117"/>
    </location>
</feature>
<name>A0ABQ7JGC9_9APIC</name>
<protein>
    <submittedName>
        <fullName evidence="12">ATP synthase</fullName>
    </submittedName>
</protein>
<organism evidence="12 13">
    <name type="scientific">Cardiosporidium cionae</name>
    <dbReference type="NCBI Taxonomy" id="476202"/>
    <lineage>
        <taxon>Eukaryota</taxon>
        <taxon>Sar</taxon>
        <taxon>Alveolata</taxon>
        <taxon>Apicomplexa</taxon>
        <taxon>Aconoidasida</taxon>
        <taxon>Nephromycida</taxon>
        <taxon>Cardiosporidium</taxon>
    </lineage>
</organism>
<evidence type="ECO:0000256" key="8">
    <source>
        <dbReference type="ARBA" id="ARBA00023128"/>
    </source>
</evidence>
<feature type="signal peptide" evidence="10">
    <location>
        <begin position="1"/>
        <end position="23"/>
    </location>
</feature>
<sequence>MLLHLWNSSCRLALFSCLPRAAGQIEKAGKQNIGRRFATNSSSAGSVNELFLTLSSPSECTFKNSSVASVTLPGVEGEFTITPNHAPLVSFLRNGVVTVRSTTSVPDRQFFLSDGFCLLQGPTEDNGSCTAEVLGVEIIPTEFLDKERTAQVLQEMLQNAGSTTDEWEKTKAILGQELCSAIMRAAP</sequence>
<dbReference type="CDD" id="cd12152">
    <property type="entry name" value="F1-ATPase_delta"/>
    <property type="match status" value="1"/>
</dbReference>
<dbReference type="InterPro" id="IPR036771">
    <property type="entry name" value="ATPsynth_dsu/esu_N"/>
</dbReference>
<dbReference type="InterPro" id="IPR001469">
    <property type="entry name" value="ATP_synth_F1_dsu/esu"/>
</dbReference>
<dbReference type="Gene3D" id="2.60.15.10">
    <property type="entry name" value="F0F1 ATP synthase delta/epsilon subunit, N-terminal"/>
    <property type="match status" value="1"/>
</dbReference>
<dbReference type="HAMAP" id="MF_00530">
    <property type="entry name" value="ATP_synth_epsil_bac"/>
    <property type="match status" value="1"/>
</dbReference>
<evidence type="ECO:0000256" key="3">
    <source>
        <dbReference type="ARBA" id="ARBA00022448"/>
    </source>
</evidence>
<dbReference type="Pfam" id="PF02823">
    <property type="entry name" value="ATP-synt_DE_N"/>
    <property type="match status" value="1"/>
</dbReference>
<keyword evidence="13" id="KW-1185">Reference proteome</keyword>
<keyword evidence="4" id="KW-0375">Hydrogen ion transport</keyword>
<evidence type="ECO:0000256" key="2">
    <source>
        <dbReference type="ARBA" id="ARBA00005712"/>
    </source>
</evidence>
<evidence type="ECO:0000313" key="12">
    <source>
        <dbReference type="EMBL" id="KAF8823048.1"/>
    </source>
</evidence>
<evidence type="ECO:0000313" key="13">
    <source>
        <dbReference type="Proteomes" id="UP000823046"/>
    </source>
</evidence>
<evidence type="ECO:0000256" key="5">
    <source>
        <dbReference type="ARBA" id="ARBA00022792"/>
    </source>
</evidence>
<proteinExistence type="inferred from homology"/>
<keyword evidence="6" id="KW-0809">Transit peptide</keyword>